<organism evidence="1 2">
    <name type="scientific">Stentor coeruleus</name>
    <dbReference type="NCBI Taxonomy" id="5963"/>
    <lineage>
        <taxon>Eukaryota</taxon>
        <taxon>Sar</taxon>
        <taxon>Alveolata</taxon>
        <taxon>Ciliophora</taxon>
        <taxon>Postciliodesmatophora</taxon>
        <taxon>Heterotrichea</taxon>
        <taxon>Heterotrichida</taxon>
        <taxon>Stentoridae</taxon>
        <taxon>Stentor</taxon>
    </lineage>
</organism>
<dbReference type="InterPro" id="IPR005334">
    <property type="entry name" value="Tctex-1-like"/>
</dbReference>
<dbReference type="CDD" id="cd21455">
    <property type="entry name" value="DLC-like_DYNLT1_DYNLT3"/>
    <property type="match status" value="1"/>
</dbReference>
<gene>
    <name evidence="1" type="ORF">SteCoe_28206</name>
</gene>
<dbReference type="AlphaFoldDB" id="A0A1R2B8R6"/>
<keyword evidence="2" id="KW-1185">Reference proteome</keyword>
<dbReference type="Pfam" id="PF03645">
    <property type="entry name" value="Tctex-1"/>
    <property type="match status" value="1"/>
</dbReference>
<evidence type="ECO:0000313" key="1">
    <source>
        <dbReference type="EMBL" id="OMJ73169.1"/>
    </source>
</evidence>
<comment type="caution">
    <text evidence="1">The sequence shown here is derived from an EMBL/GenBank/DDBJ whole genome shotgun (WGS) entry which is preliminary data.</text>
</comment>
<dbReference type="OrthoDB" id="305441at2759"/>
<dbReference type="PANTHER" id="PTHR21255">
    <property type="entry name" value="T-COMPLEX-ASSOCIATED-TESTIS-EXPRESSED 1/ DYNEIN LIGHT CHAIN"/>
    <property type="match status" value="1"/>
</dbReference>
<sequence length="109" mass="12345">MKLGVGHKKDEIQSILSKNVHNYLVKDYFVEDAQNWCNEISEEVVKEMKGLQEGMKHACIVLILPKGECSLNTASCCYWDNHADSVFSVSLENKSMHIIAILFSLLNKT</sequence>
<evidence type="ECO:0008006" key="3">
    <source>
        <dbReference type="Google" id="ProtNLM"/>
    </source>
</evidence>
<proteinExistence type="predicted"/>
<evidence type="ECO:0000313" key="2">
    <source>
        <dbReference type="Proteomes" id="UP000187209"/>
    </source>
</evidence>
<dbReference type="GO" id="GO:0007018">
    <property type="term" value="P:microtubule-based movement"/>
    <property type="evidence" value="ECO:0007669"/>
    <property type="project" value="TreeGrafter"/>
</dbReference>
<dbReference type="GO" id="GO:0045505">
    <property type="term" value="F:dynein intermediate chain binding"/>
    <property type="evidence" value="ECO:0007669"/>
    <property type="project" value="TreeGrafter"/>
</dbReference>
<protein>
    <recommendedName>
        <fullName evidence="3">Dynein light chain</fullName>
    </recommendedName>
</protein>
<dbReference type="Gene3D" id="3.30.1140.40">
    <property type="entry name" value="Tctex-1"/>
    <property type="match status" value="1"/>
</dbReference>
<dbReference type="PANTHER" id="PTHR21255:SF4">
    <property type="entry name" value="DYNEIN LIGHT CHAIN TCTEX-TYPE"/>
    <property type="match status" value="1"/>
</dbReference>
<dbReference type="EMBL" id="MPUH01000841">
    <property type="protein sequence ID" value="OMJ73169.1"/>
    <property type="molecule type" value="Genomic_DNA"/>
</dbReference>
<name>A0A1R2B8R6_9CILI</name>
<dbReference type="InterPro" id="IPR038586">
    <property type="entry name" value="Tctex-1-like_sf"/>
</dbReference>
<dbReference type="Proteomes" id="UP000187209">
    <property type="component" value="Unassembled WGS sequence"/>
</dbReference>
<reference evidence="1 2" key="1">
    <citation type="submission" date="2016-11" db="EMBL/GenBank/DDBJ databases">
        <title>The macronuclear genome of Stentor coeruleus: a giant cell with tiny introns.</title>
        <authorList>
            <person name="Slabodnick M."/>
            <person name="Ruby J.G."/>
            <person name="Reiff S.B."/>
            <person name="Swart E.C."/>
            <person name="Gosai S."/>
            <person name="Prabakaran S."/>
            <person name="Witkowska E."/>
            <person name="Larue G.E."/>
            <person name="Fisher S."/>
            <person name="Freeman R.M."/>
            <person name="Gunawardena J."/>
            <person name="Chu W."/>
            <person name="Stover N.A."/>
            <person name="Gregory B.D."/>
            <person name="Nowacki M."/>
            <person name="Derisi J."/>
            <person name="Roy S.W."/>
            <person name="Marshall W.F."/>
            <person name="Sood P."/>
        </authorList>
    </citation>
    <scope>NUCLEOTIDE SEQUENCE [LARGE SCALE GENOMIC DNA]</scope>
    <source>
        <strain evidence="1">WM001</strain>
    </source>
</reference>
<accession>A0A1R2B8R6</accession>
<dbReference type="GO" id="GO:0005868">
    <property type="term" value="C:cytoplasmic dynein complex"/>
    <property type="evidence" value="ECO:0007669"/>
    <property type="project" value="TreeGrafter"/>
</dbReference>
<dbReference type="GO" id="GO:0005737">
    <property type="term" value="C:cytoplasm"/>
    <property type="evidence" value="ECO:0007669"/>
    <property type="project" value="TreeGrafter"/>
</dbReference>